<dbReference type="Gene3D" id="3.20.20.70">
    <property type="entry name" value="Aldolase class I"/>
    <property type="match status" value="1"/>
</dbReference>
<dbReference type="InterPro" id="IPR041071">
    <property type="entry name" value="DAHP_snth_FXD"/>
</dbReference>
<dbReference type="GO" id="GO:0003849">
    <property type="term" value="F:3-deoxy-7-phosphoheptulonate synthase activity"/>
    <property type="evidence" value="ECO:0007669"/>
    <property type="project" value="UniProtKB-EC"/>
</dbReference>
<gene>
    <name evidence="4" type="primary">aroF</name>
    <name evidence="4" type="ORF">Q4T40_04265</name>
</gene>
<keyword evidence="1 4" id="KW-0808">Transferase</keyword>
<reference evidence="4 5" key="1">
    <citation type="submission" date="2023-07" db="EMBL/GenBank/DDBJ databases">
        <title>The novel representative of Negativicutes class, Anaeroselena agilis gen. nov. sp. nov.</title>
        <authorList>
            <person name="Prokofeva M.I."/>
            <person name="Elcheninov A.G."/>
            <person name="Klyukina A."/>
            <person name="Kublanov I.V."/>
            <person name="Frolov E.N."/>
            <person name="Podosokorskaya O.A."/>
        </authorList>
    </citation>
    <scope>NUCLEOTIDE SEQUENCE [LARGE SCALE GENOMIC DNA]</scope>
    <source>
        <strain evidence="4 5">4137-cl</strain>
    </source>
</reference>
<name>A0ABU3NUJ0_9FIRM</name>
<dbReference type="NCBIfam" id="NF006421">
    <property type="entry name" value="PRK08673.1"/>
    <property type="match status" value="1"/>
</dbReference>
<dbReference type="InterPro" id="IPR052899">
    <property type="entry name" value="Class-I_DAHP_synthase"/>
</dbReference>
<dbReference type="InterPro" id="IPR006218">
    <property type="entry name" value="DAHP1/KDSA"/>
</dbReference>
<organism evidence="4 5">
    <name type="scientific">Anaeroselena agilis</name>
    <dbReference type="NCBI Taxonomy" id="3063788"/>
    <lineage>
        <taxon>Bacteria</taxon>
        <taxon>Bacillati</taxon>
        <taxon>Bacillota</taxon>
        <taxon>Negativicutes</taxon>
        <taxon>Acetonemataceae</taxon>
        <taxon>Anaeroselena</taxon>
    </lineage>
</organism>
<feature type="domain" description="DAHP synthetase I/KDSA" evidence="2">
    <location>
        <begin position="88"/>
        <end position="323"/>
    </location>
</feature>
<sequence length="337" mass="36087">MVIVMRPDAVDGQVRHVVNRIEAAGLATCLSRGQERILIGIVGDKRLIATLPVEVFPGVEKVLPVTDSYKLASRQFRPASTVIDVGGVEVGGGRLVVMAGPCAVESRAQLLEAAEIAREGGAQFLRGGAFKPRTSPYSFQGLERQGLEYLAEAREATGLKIVTEVVDVTSVAMVAEYADVLQIGARNMQNFKLLQAVGQAGKPVLLKRGIAATISEWLHAAEYILSEGNYQVMLCERGIRTFEEYTRNTLDLSAVVAAKKLSHLPVVVDPSHGTGRRELVGPMAMAAVAAGADGLMVEMHPNPATALSDGPQSLNPEQYRELMAAVFSLADFLRPAV</sequence>
<dbReference type="NCBIfam" id="NF009239">
    <property type="entry name" value="PRK12595.1"/>
    <property type="match status" value="1"/>
</dbReference>
<accession>A0ABU3NUJ0</accession>
<evidence type="ECO:0000256" key="1">
    <source>
        <dbReference type="ARBA" id="ARBA00022679"/>
    </source>
</evidence>
<evidence type="ECO:0000259" key="2">
    <source>
        <dbReference type="Pfam" id="PF00793"/>
    </source>
</evidence>
<evidence type="ECO:0000313" key="5">
    <source>
        <dbReference type="Proteomes" id="UP001254848"/>
    </source>
</evidence>
<dbReference type="Proteomes" id="UP001254848">
    <property type="component" value="Unassembled WGS sequence"/>
</dbReference>
<dbReference type="PANTHER" id="PTHR43018:SF2">
    <property type="entry name" value="PHOSPHO-2-DEHYDRO-3-DEOXYHEPTONATE ALDOLASE"/>
    <property type="match status" value="1"/>
</dbReference>
<feature type="domain" description="DAHP synthase ferredoxin-like" evidence="3">
    <location>
        <begin position="1"/>
        <end position="66"/>
    </location>
</feature>
<dbReference type="InterPro" id="IPR013785">
    <property type="entry name" value="Aldolase_TIM"/>
</dbReference>
<dbReference type="RefSeq" id="WP_413779002.1">
    <property type="nucleotide sequence ID" value="NZ_JAUOZS010000001.1"/>
</dbReference>
<proteinExistence type="predicted"/>
<dbReference type="EC" id="2.5.1.54" evidence="4"/>
<dbReference type="Pfam" id="PF18152">
    <property type="entry name" value="DAHP_snth_FXD"/>
    <property type="match status" value="1"/>
</dbReference>
<dbReference type="SUPFAM" id="SSF51569">
    <property type="entry name" value="Aldolase"/>
    <property type="match status" value="1"/>
</dbReference>
<keyword evidence="5" id="KW-1185">Reference proteome</keyword>
<protein>
    <submittedName>
        <fullName evidence="4">3-deoxy-7-phosphoheptulonate synthase</fullName>
        <ecNumber evidence="4">2.5.1.54</ecNumber>
    </submittedName>
</protein>
<dbReference type="Gene3D" id="3.30.70.1140">
    <property type="entry name" value="Phospho-2-dehydro-3-deoxyheptonate aldolase, domain 1"/>
    <property type="match status" value="1"/>
</dbReference>
<dbReference type="InterPro" id="IPR006268">
    <property type="entry name" value="DAHP_syn_2"/>
</dbReference>
<dbReference type="EMBL" id="JAUOZS010000001">
    <property type="protein sequence ID" value="MDT8900457.1"/>
    <property type="molecule type" value="Genomic_DNA"/>
</dbReference>
<evidence type="ECO:0000259" key="3">
    <source>
        <dbReference type="Pfam" id="PF18152"/>
    </source>
</evidence>
<comment type="caution">
    <text evidence="4">The sequence shown here is derived from an EMBL/GenBank/DDBJ whole genome shotgun (WGS) entry which is preliminary data.</text>
</comment>
<evidence type="ECO:0000313" key="4">
    <source>
        <dbReference type="EMBL" id="MDT8900457.1"/>
    </source>
</evidence>
<dbReference type="PANTHER" id="PTHR43018">
    <property type="entry name" value="PHOSPHO-2-DEHYDRO-3-DEOXYHEPTONATE ALDOLASE"/>
    <property type="match status" value="1"/>
</dbReference>
<dbReference type="NCBIfam" id="TIGR01361">
    <property type="entry name" value="DAHP_synth_Bsub"/>
    <property type="match status" value="1"/>
</dbReference>
<dbReference type="Pfam" id="PF00793">
    <property type="entry name" value="DAHP_synth_1"/>
    <property type="match status" value="1"/>
</dbReference>